<name>A0ABW0RQR1_9GAMM</name>
<reference evidence="2" key="1">
    <citation type="journal article" date="2019" name="Int. J. Syst. Evol. Microbiol.">
        <title>The Global Catalogue of Microorganisms (GCM) 10K type strain sequencing project: providing services to taxonomists for standard genome sequencing and annotation.</title>
        <authorList>
            <consortium name="The Broad Institute Genomics Platform"/>
            <consortium name="The Broad Institute Genome Sequencing Center for Infectious Disease"/>
            <person name="Wu L."/>
            <person name="Ma J."/>
        </authorList>
    </citation>
    <scope>NUCLEOTIDE SEQUENCE [LARGE SCALE GENOMIC DNA]</scope>
    <source>
        <strain evidence="2">CGMCC 4.1799</strain>
    </source>
</reference>
<proteinExistence type="predicted"/>
<dbReference type="Proteomes" id="UP001596055">
    <property type="component" value="Unassembled WGS sequence"/>
</dbReference>
<sequence>MRNIDLFNLHVAEVLGSCYESFPVRVDIKYEDLGKNVHDRYTSGFDEELFYNAQEYEELAAATVNWLTDAGYLWIGKKVYGSVKNVTLTPKSLELLNATPQALEMTDSMGTILADGSKTLGRETALSVIRSVLSEGAKLAFSGNI</sequence>
<keyword evidence="2" id="KW-1185">Reference proteome</keyword>
<gene>
    <name evidence="1" type="ORF">ACFPQA_17580</name>
</gene>
<evidence type="ECO:0000313" key="1">
    <source>
        <dbReference type="EMBL" id="MFC5546881.1"/>
    </source>
</evidence>
<accession>A0ABW0RQR1</accession>
<dbReference type="EMBL" id="JBHSNL010000007">
    <property type="protein sequence ID" value="MFC5546881.1"/>
    <property type="molecule type" value="Genomic_DNA"/>
</dbReference>
<comment type="caution">
    <text evidence="1">The sequence shown here is derived from an EMBL/GenBank/DDBJ whole genome shotgun (WGS) entry which is preliminary data.</text>
</comment>
<evidence type="ECO:0000313" key="2">
    <source>
        <dbReference type="Proteomes" id="UP001596055"/>
    </source>
</evidence>
<dbReference type="RefSeq" id="WP_248156455.1">
    <property type="nucleotide sequence ID" value="NZ_JAKZAJ010000002.1"/>
</dbReference>
<protein>
    <submittedName>
        <fullName evidence="1">Uncharacterized protein</fullName>
    </submittedName>
</protein>
<organism evidence="1 2">
    <name type="scientific">Marinobacter koreensis</name>
    <dbReference type="NCBI Taxonomy" id="335974"/>
    <lineage>
        <taxon>Bacteria</taxon>
        <taxon>Pseudomonadati</taxon>
        <taxon>Pseudomonadota</taxon>
        <taxon>Gammaproteobacteria</taxon>
        <taxon>Pseudomonadales</taxon>
        <taxon>Marinobacteraceae</taxon>
        <taxon>Marinobacter</taxon>
    </lineage>
</organism>